<keyword evidence="3 5" id="KW-1133">Transmembrane helix</keyword>
<dbReference type="InterPro" id="IPR049783">
    <property type="entry name" value="ABC_perm_TupB-like"/>
</dbReference>
<dbReference type="PANTHER" id="PTHR43632:SF1">
    <property type="entry name" value="PERMEASE COMPONENT OF TUNGSTATE ABC TRANSPORTER"/>
    <property type="match status" value="1"/>
</dbReference>
<name>A0A7C4FAY3_THEPE</name>
<feature type="domain" description="ABC transmembrane type-1" evidence="7">
    <location>
        <begin position="94"/>
        <end position="289"/>
    </location>
</feature>
<dbReference type="PROSITE" id="PS50928">
    <property type="entry name" value="ABC_TM1"/>
    <property type="match status" value="1"/>
</dbReference>
<organism evidence="8">
    <name type="scientific">Thermofilum pendens</name>
    <dbReference type="NCBI Taxonomy" id="2269"/>
    <lineage>
        <taxon>Archaea</taxon>
        <taxon>Thermoproteota</taxon>
        <taxon>Thermoprotei</taxon>
        <taxon>Thermofilales</taxon>
        <taxon>Thermofilaceae</taxon>
        <taxon>Thermofilum</taxon>
    </lineage>
</organism>
<feature type="transmembrane region" description="Helical" evidence="5">
    <location>
        <begin position="100"/>
        <end position="121"/>
    </location>
</feature>
<evidence type="ECO:0000256" key="5">
    <source>
        <dbReference type="RuleBase" id="RU363032"/>
    </source>
</evidence>
<feature type="region of interest" description="Disordered" evidence="6">
    <location>
        <begin position="1"/>
        <end position="64"/>
    </location>
</feature>
<feature type="transmembrane region" description="Helical" evidence="5">
    <location>
        <begin position="171"/>
        <end position="190"/>
    </location>
</feature>
<comment type="caution">
    <text evidence="8">The sequence shown here is derived from an EMBL/GenBank/DDBJ whole genome shotgun (WGS) entry which is preliminary data.</text>
</comment>
<accession>A0A7C4FAY3</accession>
<dbReference type="Gene3D" id="1.10.3720.10">
    <property type="entry name" value="MetI-like"/>
    <property type="match status" value="1"/>
</dbReference>
<proteinExistence type="inferred from homology"/>
<evidence type="ECO:0000259" key="7">
    <source>
        <dbReference type="PROSITE" id="PS50928"/>
    </source>
</evidence>
<dbReference type="GO" id="GO:0055085">
    <property type="term" value="P:transmembrane transport"/>
    <property type="evidence" value="ECO:0007669"/>
    <property type="project" value="InterPro"/>
</dbReference>
<evidence type="ECO:0000256" key="3">
    <source>
        <dbReference type="ARBA" id="ARBA00022989"/>
    </source>
</evidence>
<evidence type="ECO:0000256" key="4">
    <source>
        <dbReference type="ARBA" id="ARBA00023136"/>
    </source>
</evidence>
<dbReference type="EMBL" id="DTFI01000228">
    <property type="protein sequence ID" value="HGI44280.1"/>
    <property type="molecule type" value="Genomic_DNA"/>
</dbReference>
<dbReference type="SUPFAM" id="SSF161098">
    <property type="entry name" value="MetI-like"/>
    <property type="match status" value="1"/>
</dbReference>
<dbReference type="PANTHER" id="PTHR43632">
    <property type="entry name" value="PERMEASE COMPONENT OF TUNGSTATE ABC TRANSPORTER"/>
    <property type="match status" value="1"/>
</dbReference>
<keyword evidence="5" id="KW-0813">Transport</keyword>
<sequence>MQGYTREPGAVPVGEPPASLRVHPLPRITRGPEDRSGVRDRRREAVPGVLREAGRAGRPRPLRGGAGRLLAEQAEGENLSAVAALDAAELLLITGLTLRVSLTAAAFSSALGIPLGILIAIRRKYRRALSLAVNTAMGTPPVLLGLLLYLLLSRQGPLGFLGLLFTPEGMILSQFLLTLPITTGLAISAIESLPRETRELIESLATRPAFKMLLLANEAKTQLLAASLTALARAVSEVGSVIIVGGNIRFHTRVLTTAIVYYTNAGEFEAALWLGAVLALVYLSLNVVVLVVRAAVVRE</sequence>
<dbReference type="GO" id="GO:0005886">
    <property type="term" value="C:plasma membrane"/>
    <property type="evidence" value="ECO:0007669"/>
    <property type="project" value="UniProtKB-SubCell"/>
</dbReference>
<feature type="compositionally biased region" description="Basic and acidic residues" evidence="6">
    <location>
        <begin position="30"/>
        <end position="45"/>
    </location>
</feature>
<comment type="subcellular location">
    <subcellularLocation>
        <location evidence="5">Cell membrane</location>
        <topology evidence="5">Multi-pass membrane protein</topology>
    </subcellularLocation>
    <subcellularLocation>
        <location evidence="1">Membrane</location>
        <topology evidence="1">Multi-pass membrane protein</topology>
    </subcellularLocation>
</comment>
<dbReference type="InterPro" id="IPR000515">
    <property type="entry name" value="MetI-like"/>
</dbReference>
<evidence type="ECO:0000256" key="6">
    <source>
        <dbReference type="SAM" id="MobiDB-lite"/>
    </source>
</evidence>
<gene>
    <name evidence="8" type="ORF">ENV17_07860</name>
</gene>
<protein>
    <submittedName>
        <fullName evidence="8">ABC transporter permease subunit</fullName>
    </submittedName>
</protein>
<feature type="transmembrane region" description="Helical" evidence="5">
    <location>
        <begin position="230"/>
        <end position="250"/>
    </location>
</feature>
<evidence type="ECO:0000256" key="2">
    <source>
        <dbReference type="ARBA" id="ARBA00022692"/>
    </source>
</evidence>
<feature type="transmembrane region" description="Helical" evidence="5">
    <location>
        <begin position="128"/>
        <end position="151"/>
    </location>
</feature>
<dbReference type="InterPro" id="IPR035906">
    <property type="entry name" value="MetI-like_sf"/>
</dbReference>
<dbReference type="AlphaFoldDB" id="A0A7C4FAY3"/>
<dbReference type="CDD" id="cd06261">
    <property type="entry name" value="TM_PBP2"/>
    <property type="match status" value="1"/>
</dbReference>
<comment type="similarity">
    <text evidence="5">Belongs to the binding-protein-dependent transport system permease family.</text>
</comment>
<reference evidence="8" key="1">
    <citation type="journal article" date="2020" name="mSystems">
        <title>Genome- and Community-Level Interaction Insights into Carbon Utilization and Element Cycling Functions of Hydrothermarchaeota in Hydrothermal Sediment.</title>
        <authorList>
            <person name="Zhou Z."/>
            <person name="Liu Y."/>
            <person name="Xu W."/>
            <person name="Pan J."/>
            <person name="Luo Z.H."/>
            <person name="Li M."/>
        </authorList>
    </citation>
    <scope>NUCLEOTIDE SEQUENCE [LARGE SCALE GENOMIC DNA]</scope>
    <source>
        <strain evidence="8">SpSt-735</strain>
    </source>
</reference>
<dbReference type="Pfam" id="PF00528">
    <property type="entry name" value="BPD_transp_1"/>
    <property type="match status" value="1"/>
</dbReference>
<feature type="transmembrane region" description="Helical" evidence="5">
    <location>
        <begin position="270"/>
        <end position="296"/>
    </location>
</feature>
<evidence type="ECO:0000256" key="1">
    <source>
        <dbReference type="ARBA" id="ARBA00004141"/>
    </source>
</evidence>
<evidence type="ECO:0000313" key="8">
    <source>
        <dbReference type="EMBL" id="HGI44280.1"/>
    </source>
</evidence>
<keyword evidence="4 5" id="KW-0472">Membrane</keyword>
<dbReference type="NCBIfam" id="NF038017">
    <property type="entry name" value="ABC_perm1"/>
    <property type="match status" value="1"/>
</dbReference>
<keyword evidence="2 5" id="KW-0812">Transmembrane</keyword>